<dbReference type="PROSITE" id="PS51257">
    <property type="entry name" value="PROKAR_LIPOPROTEIN"/>
    <property type="match status" value="1"/>
</dbReference>
<feature type="region of interest" description="Disordered" evidence="1">
    <location>
        <begin position="41"/>
        <end position="60"/>
    </location>
</feature>
<dbReference type="KEGG" id="mbd:MEBOL_000642"/>
<proteinExistence type="predicted"/>
<keyword evidence="2" id="KW-0732">Signal</keyword>
<dbReference type="AlphaFoldDB" id="A0A250I5T2"/>
<dbReference type="Proteomes" id="UP000217289">
    <property type="component" value="Chromosome"/>
</dbReference>
<sequence length="475" mass="50599">MSSSRLRLLFARTLRASLASPLVLTGCGIVDPVIVEPPVPPIESPKPCDDGTQGSCAESPSVDLTGYAPPACAGSRPAVSGLSPAQPPDVVQLRFLTTNFGAQNPETSHHEAVLSASGTACATASDAAACQTALDKLKSSQGFHYSCESLCSAYYLATTRGDEVAAHTSLEALKNFLGPIDTAQEAALLAFGRGLNVGCEKLEYGAVKSNPDGTFNVVGTEGHTCGPGTKLYQVVLGVTPAGTVTELNRAVLQQGDPNCTIGRRPDGLLAAGGVDCDNVLGQHFAQAAHLEAASIQAFLRLHEELALHGADESLRDAALASAVDEVMHTDVSNRLARRFGATPPRPQVETRPPRPLFEVALENIVEGCTRETYGALVAHYQALHARDAEIRGVMERIAEDETRHAELSWAIDRWAHERLSDPERAALREARHRAVKTLREEMAQSLDEELTTQAGMPPPEVAAALLDSLERELWT</sequence>
<protein>
    <submittedName>
        <fullName evidence="3">Ferritin</fullName>
    </submittedName>
</protein>
<evidence type="ECO:0000313" key="4">
    <source>
        <dbReference type="Proteomes" id="UP000217289"/>
    </source>
</evidence>
<keyword evidence="4" id="KW-1185">Reference proteome</keyword>
<gene>
    <name evidence="3" type="ORF">MEBOL_000642</name>
</gene>
<evidence type="ECO:0000256" key="2">
    <source>
        <dbReference type="SAM" id="SignalP"/>
    </source>
</evidence>
<dbReference type="CDD" id="cd00657">
    <property type="entry name" value="Ferritin_like"/>
    <property type="match status" value="1"/>
</dbReference>
<reference evidence="3 4" key="1">
    <citation type="submission" date="2017-06" db="EMBL/GenBank/DDBJ databases">
        <authorList>
            <person name="Kim H.J."/>
            <person name="Triplett B.A."/>
        </authorList>
    </citation>
    <scope>NUCLEOTIDE SEQUENCE [LARGE SCALE GENOMIC DNA]</scope>
    <source>
        <strain evidence="3 4">DSM 14713</strain>
    </source>
</reference>
<dbReference type="SUPFAM" id="SSF47240">
    <property type="entry name" value="Ferritin-like"/>
    <property type="match status" value="1"/>
</dbReference>
<dbReference type="OrthoDB" id="5497493at2"/>
<name>A0A250I5T2_9BACT</name>
<evidence type="ECO:0000313" key="3">
    <source>
        <dbReference type="EMBL" id="ATB27204.1"/>
    </source>
</evidence>
<dbReference type="RefSeq" id="WP_095976038.1">
    <property type="nucleotide sequence ID" value="NZ_CP022163.1"/>
</dbReference>
<dbReference type="InterPro" id="IPR009078">
    <property type="entry name" value="Ferritin-like_SF"/>
</dbReference>
<organism evidence="3 4">
    <name type="scientific">Melittangium boletus DSM 14713</name>
    <dbReference type="NCBI Taxonomy" id="1294270"/>
    <lineage>
        <taxon>Bacteria</taxon>
        <taxon>Pseudomonadati</taxon>
        <taxon>Myxococcota</taxon>
        <taxon>Myxococcia</taxon>
        <taxon>Myxococcales</taxon>
        <taxon>Cystobacterineae</taxon>
        <taxon>Archangiaceae</taxon>
        <taxon>Melittangium</taxon>
    </lineage>
</organism>
<feature type="signal peptide" evidence="2">
    <location>
        <begin position="1"/>
        <end position="19"/>
    </location>
</feature>
<evidence type="ECO:0000256" key="1">
    <source>
        <dbReference type="SAM" id="MobiDB-lite"/>
    </source>
</evidence>
<accession>A0A250I5T2</accession>
<feature type="chain" id="PRO_5012783912" evidence="2">
    <location>
        <begin position="20"/>
        <end position="475"/>
    </location>
</feature>
<dbReference type="EMBL" id="CP022163">
    <property type="protein sequence ID" value="ATB27204.1"/>
    <property type="molecule type" value="Genomic_DNA"/>
</dbReference>